<feature type="binding site" evidence="9">
    <location>
        <position position="68"/>
    </location>
    <ligand>
        <name>4-amino-2-methyl-5-(diphosphooxymethyl)pyrimidine</name>
        <dbReference type="ChEBI" id="CHEBI:57841"/>
    </ligand>
</feature>
<evidence type="ECO:0000256" key="9">
    <source>
        <dbReference type="HAMAP-Rule" id="MF_00097"/>
    </source>
</evidence>
<sequence>MKIDYQLYLVTEESVPVEELLSIVEEAIQGGVTTVQLREKKNSGRVFYEKAVKLKALTEKYQVPLFINDRVDIALAVRADGIHIGQQDLPLHEVKKIVPSSMLVGVSCGTVEEALAAEKGGADYIGVGAVFPTKSKKNAKVLEDGLLKKITRAVSIPVVAIGGINLENVSFIRNHDIAGIAVVSEIMKAEEPHEAARLLRDKLRG</sequence>
<dbReference type="Pfam" id="PF02581">
    <property type="entry name" value="TMP-TENI"/>
    <property type="match status" value="1"/>
</dbReference>
<gene>
    <name evidence="9" type="primary">thiE</name>
    <name evidence="13" type="ORF">J2S07_003810</name>
</gene>
<dbReference type="Gene3D" id="3.20.20.70">
    <property type="entry name" value="Aldolase class I"/>
    <property type="match status" value="1"/>
</dbReference>
<dbReference type="NCBIfam" id="TIGR00693">
    <property type="entry name" value="thiE"/>
    <property type="match status" value="1"/>
</dbReference>
<keyword evidence="3 9" id="KW-0479">Metal-binding</keyword>
<dbReference type="InterPro" id="IPR022998">
    <property type="entry name" value="ThiamineP_synth_TenI"/>
</dbReference>
<feature type="binding site" evidence="9">
    <location>
        <position position="136"/>
    </location>
    <ligand>
        <name>4-amino-2-methyl-5-(diphosphooxymethyl)pyrimidine</name>
        <dbReference type="ChEBI" id="CHEBI:57841"/>
    </ligand>
</feature>
<comment type="similarity">
    <text evidence="9 10">Belongs to the thiamine-phosphate synthase family.</text>
</comment>
<dbReference type="InterPro" id="IPR013785">
    <property type="entry name" value="Aldolase_TIM"/>
</dbReference>
<feature type="domain" description="Thiamine phosphate synthase/TenI" evidence="12">
    <location>
        <begin position="7"/>
        <end position="186"/>
    </location>
</feature>
<evidence type="ECO:0000256" key="4">
    <source>
        <dbReference type="ARBA" id="ARBA00022842"/>
    </source>
</evidence>
<dbReference type="EC" id="2.5.1.3" evidence="9"/>
<comment type="catalytic activity">
    <reaction evidence="8 9 10">
        <text>2-[(2R,5Z)-2-carboxy-4-methylthiazol-5(2H)-ylidene]ethyl phosphate + 4-amino-2-methyl-5-(diphosphooxymethyl)pyrimidine + 2 H(+) = thiamine phosphate + CO2 + diphosphate</text>
        <dbReference type="Rhea" id="RHEA:47844"/>
        <dbReference type="ChEBI" id="CHEBI:15378"/>
        <dbReference type="ChEBI" id="CHEBI:16526"/>
        <dbReference type="ChEBI" id="CHEBI:33019"/>
        <dbReference type="ChEBI" id="CHEBI:37575"/>
        <dbReference type="ChEBI" id="CHEBI:57841"/>
        <dbReference type="ChEBI" id="CHEBI:62899"/>
        <dbReference type="EC" id="2.5.1.3"/>
    </reaction>
</comment>
<keyword evidence="2 9" id="KW-0808">Transferase</keyword>
<accession>A0ABT9V956</accession>
<keyword evidence="5 9" id="KW-0784">Thiamine biosynthesis</keyword>
<protein>
    <recommendedName>
        <fullName evidence="9">Thiamine-phosphate synthase</fullName>
        <shortName evidence="9">TP synthase</shortName>
        <shortName evidence="9">TPS</shortName>
        <ecNumber evidence="9">2.5.1.3</ecNumber>
    </recommendedName>
    <alternativeName>
        <fullName evidence="9">Thiamine-phosphate pyrophosphorylase</fullName>
        <shortName evidence="9">TMP pyrophosphorylase</shortName>
        <shortName evidence="9">TMP-PPase</shortName>
    </alternativeName>
</protein>
<dbReference type="EMBL" id="JAUSTU010000028">
    <property type="protein sequence ID" value="MDQ0157475.1"/>
    <property type="molecule type" value="Genomic_DNA"/>
</dbReference>
<evidence type="ECO:0000256" key="8">
    <source>
        <dbReference type="ARBA" id="ARBA00047883"/>
    </source>
</evidence>
<evidence type="ECO:0000259" key="12">
    <source>
        <dbReference type="Pfam" id="PF02581"/>
    </source>
</evidence>
<comment type="cofactor">
    <cofactor evidence="9">
        <name>Mg(2+)</name>
        <dbReference type="ChEBI" id="CHEBI:18420"/>
    </cofactor>
    <text evidence="9">Binds 1 Mg(2+) ion per subunit.</text>
</comment>
<comment type="catalytic activity">
    <reaction evidence="7 9 10">
        <text>2-(2-carboxy-4-methylthiazol-5-yl)ethyl phosphate + 4-amino-2-methyl-5-(diphosphooxymethyl)pyrimidine + 2 H(+) = thiamine phosphate + CO2 + diphosphate</text>
        <dbReference type="Rhea" id="RHEA:47848"/>
        <dbReference type="ChEBI" id="CHEBI:15378"/>
        <dbReference type="ChEBI" id="CHEBI:16526"/>
        <dbReference type="ChEBI" id="CHEBI:33019"/>
        <dbReference type="ChEBI" id="CHEBI:37575"/>
        <dbReference type="ChEBI" id="CHEBI:57841"/>
        <dbReference type="ChEBI" id="CHEBI:62890"/>
        <dbReference type="EC" id="2.5.1.3"/>
    </reaction>
</comment>
<dbReference type="GO" id="GO:0004789">
    <property type="term" value="F:thiamine-phosphate diphosphorylase activity"/>
    <property type="evidence" value="ECO:0007669"/>
    <property type="project" value="UniProtKB-EC"/>
</dbReference>
<name>A0ABT9V956_9BACL</name>
<evidence type="ECO:0000256" key="1">
    <source>
        <dbReference type="ARBA" id="ARBA00005165"/>
    </source>
</evidence>
<comment type="catalytic activity">
    <reaction evidence="6 9 10">
        <text>4-methyl-5-(2-phosphooxyethyl)-thiazole + 4-amino-2-methyl-5-(diphosphooxymethyl)pyrimidine + H(+) = thiamine phosphate + diphosphate</text>
        <dbReference type="Rhea" id="RHEA:22328"/>
        <dbReference type="ChEBI" id="CHEBI:15378"/>
        <dbReference type="ChEBI" id="CHEBI:33019"/>
        <dbReference type="ChEBI" id="CHEBI:37575"/>
        <dbReference type="ChEBI" id="CHEBI:57841"/>
        <dbReference type="ChEBI" id="CHEBI:58296"/>
        <dbReference type="EC" id="2.5.1.3"/>
    </reaction>
</comment>
<organism evidence="13 14">
    <name type="scientific">Anoxybacillus andreesenii</name>
    <dbReference type="NCBI Taxonomy" id="1325932"/>
    <lineage>
        <taxon>Bacteria</taxon>
        <taxon>Bacillati</taxon>
        <taxon>Bacillota</taxon>
        <taxon>Bacilli</taxon>
        <taxon>Bacillales</taxon>
        <taxon>Anoxybacillaceae</taxon>
        <taxon>Anoxybacillus</taxon>
    </lineage>
</organism>
<evidence type="ECO:0000256" key="10">
    <source>
        <dbReference type="RuleBase" id="RU003826"/>
    </source>
</evidence>
<dbReference type="InterPro" id="IPR036206">
    <property type="entry name" value="ThiamineP_synth_sf"/>
</dbReference>
<comment type="function">
    <text evidence="9">Condenses 4-methyl-5-(beta-hydroxyethyl)thiazole monophosphate (THZ-P) and 2-methyl-4-amino-5-hydroxymethyl pyrimidine pyrophosphate (HMP-PP) to form thiamine monophosphate (TMP).</text>
</comment>
<keyword evidence="4 9" id="KW-0460">Magnesium</keyword>
<comment type="caution">
    <text evidence="13">The sequence shown here is derived from an EMBL/GenBank/DDBJ whole genome shotgun (WGS) entry which is preliminary data.</text>
</comment>
<dbReference type="CDD" id="cd00564">
    <property type="entry name" value="TMP_TenI"/>
    <property type="match status" value="1"/>
</dbReference>
<evidence type="ECO:0000256" key="5">
    <source>
        <dbReference type="ARBA" id="ARBA00022977"/>
    </source>
</evidence>
<dbReference type="SUPFAM" id="SSF51391">
    <property type="entry name" value="Thiamin phosphate synthase"/>
    <property type="match status" value="1"/>
</dbReference>
<dbReference type="RefSeq" id="WP_307151937.1">
    <property type="nucleotide sequence ID" value="NZ_JAUSTU010000028.1"/>
</dbReference>
<dbReference type="HAMAP" id="MF_00097">
    <property type="entry name" value="TMP_synthase"/>
    <property type="match status" value="1"/>
</dbReference>
<keyword evidence="14" id="KW-1185">Reference proteome</keyword>
<feature type="binding site" evidence="9">
    <location>
        <begin position="36"/>
        <end position="40"/>
    </location>
    <ligand>
        <name>4-amino-2-methyl-5-(diphosphooxymethyl)pyrimidine</name>
        <dbReference type="ChEBI" id="CHEBI:57841"/>
    </ligand>
</feature>
<proteinExistence type="inferred from homology"/>
<evidence type="ECO:0000256" key="3">
    <source>
        <dbReference type="ARBA" id="ARBA00022723"/>
    </source>
</evidence>
<evidence type="ECO:0000256" key="6">
    <source>
        <dbReference type="ARBA" id="ARBA00047334"/>
    </source>
</evidence>
<feature type="binding site" evidence="9">
    <location>
        <position position="69"/>
    </location>
    <ligand>
        <name>Mg(2+)</name>
        <dbReference type="ChEBI" id="CHEBI:18420"/>
    </ligand>
</feature>
<feature type="binding site" evidence="9">
    <location>
        <begin position="183"/>
        <end position="184"/>
    </location>
    <ligand>
        <name>2-[(2R,5Z)-2-carboxy-4-methylthiazol-5(2H)-ylidene]ethyl phosphate</name>
        <dbReference type="ChEBI" id="CHEBI:62899"/>
    </ligand>
</feature>
<dbReference type="PANTHER" id="PTHR20857">
    <property type="entry name" value="THIAMINE-PHOSPHATE PYROPHOSPHORYLASE"/>
    <property type="match status" value="1"/>
</dbReference>
<comment type="pathway">
    <text evidence="1 9 11">Cofactor biosynthesis; thiamine diphosphate biosynthesis; thiamine phosphate from 4-amino-2-methyl-5-diphosphomethylpyrimidine and 4-methyl-5-(2-phosphoethyl)-thiazole: step 1/1.</text>
</comment>
<evidence type="ECO:0000313" key="14">
    <source>
        <dbReference type="Proteomes" id="UP001231362"/>
    </source>
</evidence>
<dbReference type="PANTHER" id="PTHR20857:SF23">
    <property type="entry name" value="THIAMINE BIOSYNTHETIC BIFUNCTIONAL ENZYME"/>
    <property type="match status" value="1"/>
</dbReference>
<evidence type="ECO:0000256" key="2">
    <source>
        <dbReference type="ARBA" id="ARBA00022679"/>
    </source>
</evidence>
<evidence type="ECO:0000256" key="7">
    <source>
        <dbReference type="ARBA" id="ARBA00047851"/>
    </source>
</evidence>
<feature type="binding site" evidence="9">
    <location>
        <position position="163"/>
    </location>
    <ligand>
        <name>2-[(2R,5Z)-2-carboxy-4-methylthiazol-5(2H)-ylidene]ethyl phosphate</name>
        <dbReference type="ChEBI" id="CHEBI:62899"/>
    </ligand>
</feature>
<dbReference type="Proteomes" id="UP001231362">
    <property type="component" value="Unassembled WGS sequence"/>
</dbReference>
<dbReference type="InterPro" id="IPR034291">
    <property type="entry name" value="TMP_synthase"/>
</dbReference>
<feature type="binding site" evidence="9">
    <location>
        <begin position="133"/>
        <end position="135"/>
    </location>
    <ligand>
        <name>2-[(2R,5Z)-2-carboxy-4-methylthiazol-5(2H)-ylidene]ethyl phosphate</name>
        <dbReference type="ChEBI" id="CHEBI:62899"/>
    </ligand>
</feature>
<feature type="binding site" evidence="9">
    <location>
        <position position="88"/>
    </location>
    <ligand>
        <name>Mg(2+)</name>
        <dbReference type="ChEBI" id="CHEBI:18420"/>
    </ligand>
</feature>
<reference evidence="13 14" key="1">
    <citation type="submission" date="2023-07" db="EMBL/GenBank/DDBJ databases">
        <title>Genomic Encyclopedia of Type Strains, Phase IV (KMG-IV): sequencing the most valuable type-strain genomes for metagenomic binning, comparative biology and taxonomic classification.</title>
        <authorList>
            <person name="Goeker M."/>
        </authorList>
    </citation>
    <scope>NUCLEOTIDE SEQUENCE [LARGE SCALE GENOMIC DNA]</scope>
    <source>
        <strain evidence="13 14">DSM 23948</strain>
    </source>
</reference>
<feature type="binding site" evidence="9">
    <location>
        <position position="107"/>
    </location>
    <ligand>
        <name>4-amino-2-methyl-5-(diphosphooxymethyl)pyrimidine</name>
        <dbReference type="ChEBI" id="CHEBI:57841"/>
    </ligand>
</feature>
<evidence type="ECO:0000256" key="11">
    <source>
        <dbReference type="RuleBase" id="RU004253"/>
    </source>
</evidence>
<evidence type="ECO:0000313" key="13">
    <source>
        <dbReference type="EMBL" id="MDQ0157475.1"/>
    </source>
</evidence>